<evidence type="ECO:0000313" key="2">
    <source>
        <dbReference type="Proteomes" id="UP000238479"/>
    </source>
</evidence>
<dbReference type="PANTHER" id="PTHR43272:SF4">
    <property type="entry name" value="LONG CHAIN ACYL-COA SYNTHETASE 2"/>
    <property type="match status" value="1"/>
</dbReference>
<reference evidence="1 2" key="1">
    <citation type="journal article" date="2018" name="Nat. Genet.">
        <title>The Rosa genome provides new insights in the design of modern roses.</title>
        <authorList>
            <person name="Bendahmane M."/>
        </authorList>
    </citation>
    <scope>NUCLEOTIDE SEQUENCE [LARGE SCALE GENOMIC DNA]</scope>
    <source>
        <strain evidence="2">cv. Old Blush</strain>
    </source>
</reference>
<dbReference type="AlphaFoldDB" id="A0A2P6PNG2"/>
<organism evidence="1 2">
    <name type="scientific">Rosa chinensis</name>
    <name type="common">China rose</name>
    <dbReference type="NCBI Taxonomy" id="74649"/>
    <lineage>
        <taxon>Eukaryota</taxon>
        <taxon>Viridiplantae</taxon>
        <taxon>Streptophyta</taxon>
        <taxon>Embryophyta</taxon>
        <taxon>Tracheophyta</taxon>
        <taxon>Spermatophyta</taxon>
        <taxon>Magnoliopsida</taxon>
        <taxon>eudicotyledons</taxon>
        <taxon>Gunneridae</taxon>
        <taxon>Pentapetalae</taxon>
        <taxon>rosids</taxon>
        <taxon>fabids</taxon>
        <taxon>Rosales</taxon>
        <taxon>Rosaceae</taxon>
        <taxon>Rosoideae</taxon>
        <taxon>Rosoideae incertae sedis</taxon>
        <taxon>Rosa</taxon>
    </lineage>
</organism>
<dbReference type="GO" id="GO:0004467">
    <property type="term" value="F:long-chain fatty acid-CoA ligase activity"/>
    <property type="evidence" value="ECO:0007669"/>
    <property type="project" value="UniProtKB-EC"/>
</dbReference>
<dbReference type="Gramene" id="PRQ23446">
    <property type="protein sequence ID" value="PRQ23446"/>
    <property type="gene ID" value="RchiOBHm_Chr6g0261431"/>
</dbReference>
<name>A0A2P6PNG2_ROSCH</name>
<dbReference type="PANTHER" id="PTHR43272">
    <property type="entry name" value="LONG-CHAIN-FATTY-ACID--COA LIGASE"/>
    <property type="match status" value="1"/>
</dbReference>
<sequence>MHLQGIFNRLLDVRFLLDDLQELKPTMFCGVPRVYDRICTDIASRVSSGGVLRKTLFQYAYNYKLANLEKGLPQEKVALLLDKLVFNKIKQALGGRVRIMLSGAAPLPGLLRNFLGSPAAALYHKDMALLIAVLESVPELGYDALSSVPRGEICLRGKTLFSGYHKWQDLTDEVLIDGRFHTGDIGERQPNGAMKVIDRKKNIFKLSQVEYVAVESIESKYLQCPLITLIWVYGNSFESFLVAVVVPERKALEDWAAEHHLTDDYKSLCQNMKARKYILDELNSMGPKQQLRGFELLKAVHLEPNPFDIERDLMTPTFKLKRPQLLKYYKDRVEKLYSEAKGGKV</sequence>
<protein>
    <submittedName>
        <fullName evidence="1">Putative long-chain-fatty-acid--CoA ligase</fullName>
        <ecNumber evidence="1">6.2.1.3</ecNumber>
    </submittedName>
</protein>
<dbReference type="GO" id="GO:0005783">
    <property type="term" value="C:endoplasmic reticulum"/>
    <property type="evidence" value="ECO:0007669"/>
    <property type="project" value="TreeGrafter"/>
</dbReference>
<dbReference type="EC" id="6.2.1.3" evidence="1"/>
<gene>
    <name evidence="1" type="ORF">RchiOBHm_Chr6g0261431</name>
</gene>
<comment type="caution">
    <text evidence="1">The sequence shown here is derived from an EMBL/GenBank/DDBJ whole genome shotgun (WGS) entry which is preliminary data.</text>
</comment>
<evidence type="ECO:0000313" key="1">
    <source>
        <dbReference type="EMBL" id="PRQ23446.1"/>
    </source>
</evidence>
<dbReference type="EMBL" id="PDCK01000044">
    <property type="protein sequence ID" value="PRQ23446.1"/>
    <property type="molecule type" value="Genomic_DNA"/>
</dbReference>
<keyword evidence="2" id="KW-1185">Reference proteome</keyword>
<dbReference type="GO" id="GO:0010025">
    <property type="term" value="P:wax biosynthetic process"/>
    <property type="evidence" value="ECO:0007669"/>
    <property type="project" value="TreeGrafter"/>
</dbReference>
<dbReference type="STRING" id="74649.A0A2P6PNG2"/>
<dbReference type="GO" id="GO:0016020">
    <property type="term" value="C:membrane"/>
    <property type="evidence" value="ECO:0007669"/>
    <property type="project" value="TreeGrafter"/>
</dbReference>
<dbReference type="Proteomes" id="UP000238479">
    <property type="component" value="Chromosome 6"/>
</dbReference>
<dbReference type="Gene3D" id="3.40.50.12780">
    <property type="entry name" value="N-terminal domain of ligase-like"/>
    <property type="match status" value="1"/>
</dbReference>
<dbReference type="InterPro" id="IPR042099">
    <property type="entry name" value="ANL_N_sf"/>
</dbReference>
<accession>A0A2P6PNG2</accession>
<dbReference type="GO" id="GO:0010143">
    <property type="term" value="P:cutin biosynthetic process"/>
    <property type="evidence" value="ECO:0007669"/>
    <property type="project" value="TreeGrafter"/>
</dbReference>
<dbReference type="SUPFAM" id="SSF56801">
    <property type="entry name" value="Acetyl-CoA synthetase-like"/>
    <property type="match status" value="1"/>
</dbReference>
<keyword evidence="1" id="KW-0436">Ligase</keyword>
<dbReference type="OMA" id="DRICTDI"/>
<proteinExistence type="predicted"/>